<comment type="caution">
    <text evidence="2">The sequence shown here is derived from an EMBL/GenBank/DDBJ whole genome shotgun (WGS) entry which is preliminary data.</text>
</comment>
<feature type="domain" description="AAA+ ATPase" evidence="1">
    <location>
        <begin position="312"/>
        <end position="437"/>
    </location>
</feature>
<name>A0AA43U132_9LECA</name>
<dbReference type="Pfam" id="PF22942">
    <property type="entry name" value="DUF7025"/>
    <property type="match status" value="1"/>
</dbReference>
<reference evidence="2" key="1">
    <citation type="journal article" date="2023" name="Genome Biol. Evol.">
        <title>First Whole Genome Sequence and Flow Cytometry Genome Size Data for the Lichen-Forming Fungus Ramalina farinacea (Ascomycota).</title>
        <authorList>
            <person name="Llewellyn T."/>
            <person name="Mian S."/>
            <person name="Hill R."/>
            <person name="Leitch I.J."/>
            <person name="Gaya E."/>
        </authorList>
    </citation>
    <scope>NUCLEOTIDE SEQUENCE</scope>
    <source>
        <strain evidence="2">LIQ254RAFAR</strain>
    </source>
</reference>
<dbReference type="SMART" id="SM00382">
    <property type="entry name" value="AAA"/>
    <property type="match status" value="1"/>
</dbReference>
<dbReference type="PANTHER" id="PTHR46411:SF3">
    <property type="entry name" value="AAA+ ATPASE DOMAIN-CONTAINING PROTEIN"/>
    <property type="match status" value="1"/>
</dbReference>
<dbReference type="Gene3D" id="3.40.50.300">
    <property type="entry name" value="P-loop containing nucleotide triphosphate hydrolases"/>
    <property type="match status" value="1"/>
</dbReference>
<dbReference type="EMBL" id="JAPUFD010000016">
    <property type="protein sequence ID" value="MDI1492032.1"/>
    <property type="molecule type" value="Genomic_DNA"/>
</dbReference>
<dbReference type="Proteomes" id="UP001161017">
    <property type="component" value="Unassembled WGS sequence"/>
</dbReference>
<sequence>MEDKESHQARQLAQVLEFLEDWFSSTREELGPLLDSGEITYDLLWALFKPNEPIFTNDIDSEQPRCHIFDFGEAHDRKGQKYFEIVCRSLLYDGKFFGEVQTFLKIPEFRGARKITTLEVYPLAKAANPKAIKGGLVERGRKFISLMGVVHCEFKGLAFYKVKGKAMKLNLKGRTIIDAASFKEFNANYASVDMDPDDPEYFARRYEEGRRYLGHNSIKKKALQPTDITDDEAYLCSPTVQGFSLSKRMWAEFTVDGVSDIIWNNVPFDALVLPSAKKDLLQALVQQTTTEPPEGVDADRKAFDDFVEDKGQGLVVLLHGSPGVGKTLTAEAISEYQRRPLYRVTAGDLDLDSHKLELKLSEILDLATRWKAIVLLDEADVFVESRTLHNLHHNTLVSVFLRQLEYFQGVMILTTNRVTVFDDAIKSRIHLGIKYDDLNQKARASVWKTFIERADNTTEGKRKSTVTAKQIQELAHRPTNGRQIKNTVRIAHALAASKNVPLGYDQLASALDANEDFDNEHRGIGLPANAVNSYL</sequence>
<dbReference type="AlphaFoldDB" id="A0AA43U132"/>
<dbReference type="GO" id="GO:0016887">
    <property type="term" value="F:ATP hydrolysis activity"/>
    <property type="evidence" value="ECO:0007669"/>
    <property type="project" value="InterPro"/>
</dbReference>
<dbReference type="SUPFAM" id="SSF52540">
    <property type="entry name" value="P-loop containing nucleoside triphosphate hydrolases"/>
    <property type="match status" value="1"/>
</dbReference>
<evidence type="ECO:0000259" key="1">
    <source>
        <dbReference type="SMART" id="SM00382"/>
    </source>
</evidence>
<accession>A0AA43U132</accession>
<dbReference type="InterPro" id="IPR003593">
    <property type="entry name" value="AAA+_ATPase"/>
</dbReference>
<protein>
    <recommendedName>
        <fullName evidence="1">AAA+ ATPase domain-containing protein</fullName>
    </recommendedName>
</protein>
<keyword evidence="3" id="KW-1185">Reference proteome</keyword>
<dbReference type="Pfam" id="PF00004">
    <property type="entry name" value="AAA"/>
    <property type="match status" value="1"/>
</dbReference>
<dbReference type="GO" id="GO:0005524">
    <property type="term" value="F:ATP binding"/>
    <property type="evidence" value="ECO:0007669"/>
    <property type="project" value="InterPro"/>
</dbReference>
<dbReference type="InterPro" id="IPR027417">
    <property type="entry name" value="P-loop_NTPase"/>
</dbReference>
<evidence type="ECO:0000313" key="2">
    <source>
        <dbReference type="EMBL" id="MDI1492032.1"/>
    </source>
</evidence>
<evidence type="ECO:0000313" key="3">
    <source>
        <dbReference type="Proteomes" id="UP001161017"/>
    </source>
</evidence>
<dbReference type="InterPro" id="IPR054289">
    <property type="entry name" value="DUF7025"/>
</dbReference>
<dbReference type="Pfam" id="PF23232">
    <property type="entry name" value="AAA_lid_13"/>
    <property type="match status" value="1"/>
</dbReference>
<organism evidence="2 3">
    <name type="scientific">Ramalina farinacea</name>
    <dbReference type="NCBI Taxonomy" id="258253"/>
    <lineage>
        <taxon>Eukaryota</taxon>
        <taxon>Fungi</taxon>
        <taxon>Dikarya</taxon>
        <taxon>Ascomycota</taxon>
        <taxon>Pezizomycotina</taxon>
        <taxon>Lecanoromycetes</taxon>
        <taxon>OSLEUM clade</taxon>
        <taxon>Lecanoromycetidae</taxon>
        <taxon>Lecanorales</taxon>
        <taxon>Lecanorineae</taxon>
        <taxon>Ramalinaceae</taxon>
        <taxon>Ramalina</taxon>
    </lineage>
</organism>
<dbReference type="InterPro" id="IPR003959">
    <property type="entry name" value="ATPase_AAA_core"/>
</dbReference>
<dbReference type="InterPro" id="IPR056599">
    <property type="entry name" value="AAA_lid_fung"/>
</dbReference>
<proteinExistence type="predicted"/>
<gene>
    <name evidence="2" type="ORF">OHK93_003243</name>
</gene>
<dbReference type="CDD" id="cd19481">
    <property type="entry name" value="RecA-like_protease"/>
    <property type="match status" value="1"/>
</dbReference>
<dbReference type="PANTHER" id="PTHR46411">
    <property type="entry name" value="FAMILY ATPASE, PUTATIVE-RELATED"/>
    <property type="match status" value="1"/>
</dbReference>